<gene>
    <name evidence="1" type="ORF">DEBURN_LOCUS7431</name>
</gene>
<sequence>MSYAKSSKNVILTNECFEEIFKYLINDKDTLYSCLFVNRIFCKWVVKILWSQPFTLLKEIPSNKLIQILIDCLRDEEKTDLLKRCTLNFDIFSKKYRQQPLFNYLTFIRELNYWCFFESTNLWLRNILMKQRNNYVNSNLTNVITIYLIKVIMIQGKHIRSLRWFNNDIYRDLPPIRRFPKDALSMVKYLSCGGFHIDDSAFNQLSRTCNNIIELEISHYRKSHDSNLAALIRSQNGLKHITFNYITGGTWRLAAALHSQASTLRSLKFVNIDFVEVNSKGLVVCNNLESLEFFDCHGINIEKFWKPIIDHSNFHLKKLSLARTIILSEVIEKFIITSNSNFEEFMVDRTVTIEMPYLMEMLANNCPNISFLKIFLNNLDEISLLLSCIANFTKLKTLVIRTSACIDVSEILPIFSNLIPSSLQLLDFDMNTSAESLQLFLENCKALIQRIIMNYGYVLEEHIKVLINYVLEKGSLKSIGYTYRTNWTNSDFSEFGLGAKENLQLLEESAKELVDFIDPVDPNDCLFQCFGDSEGWGSSAGLQNTWEDLENLPTWENSL</sequence>
<dbReference type="Gene3D" id="3.80.10.10">
    <property type="entry name" value="Ribonuclease Inhibitor"/>
    <property type="match status" value="1"/>
</dbReference>
<accession>A0A9N9B915</accession>
<name>A0A9N9B915_9GLOM</name>
<proteinExistence type="predicted"/>
<protein>
    <submittedName>
        <fullName evidence="1">2114_t:CDS:1</fullName>
    </submittedName>
</protein>
<comment type="caution">
    <text evidence="1">The sequence shown here is derived from an EMBL/GenBank/DDBJ whole genome shotgun (WGS) entry which is preliminary data.</text>
</comment>
<dbReference type="EMBL" id="CAJVPK010000898">
    <property type="protein sequence ID" value="CAG8557842.1"/>
    <property type="molecule type" value="Genomic_DNA"/>
</dbReference>
<dbReference type="OrthoDB" id="2328876at2759"/>
<dbReference type="Proteomes" id="UP000789706">
    <property type="component" value="Unassembled WGS sequence"/>
</dbReference>
<dbReference type="InterPro" id="IPR032675">
    <property type="entry name" value="LRR_dom_sf"/>
</dbReference>
<evidence type="ECO:0000313" key="2">
    <source>
        <dbReference type="Proteomes" id="UP000789706"/>
    </source>
</evidence>
<evidence type="ECO:0000313" key="1">
    <source>
        <dbReference type="EMBL" id="CAG8557842.1"/>
    </source>
</evidence>
<organism evidence="1 2">
    <name type="scientific">Diversispora eburnea</name>
    <dbReference type="NCBI Taxonomy" id="1213867"/>
    <lineage>
        <taxon>Eukaryota</taxon>
        <taxon>Fungi</taxon>
        <taxon>Fungi incertae sedis</taxon>
        <taxon>Mucoromycota</taxon>
        <taxon>Glomeromycotina</taxon>
        <taxon>Glomeromycetes</taxon>
        <taxon>Diversisporales</taxon>
        <taxon>Diversisporaceae</taxon>
        <taxon>Diversispora</taxon>
    </lineage>
</organism>
<dbReference type="AlphaFoldDB" id="A0A9N9B915"/>
<dbReference type="SUPFAM" id="SSF52047">
    <property type="entry name" value="RNI-like"/>
    <property type="match status" value="1"/>
</dbReference>
<keyword evidence="2" id="KW-1185">Reference proteome</keyword>
<reference evidence="1" key="1">
    <citation type="submission" date="2021-06" db="EMBL/GenBank/DDBJ databases">
        <authorList>
            <person name="Kallberg Y."/>
            <person name="Tangrot J."/>
            <person name="Rosling A."/>
        </authorList>
    </citation>
    <scope>NUCLEOTIDE SEQUENCE</scope>
    <source>
        <strain evidence="1">AZ414A</strain>
    </source>
</reference>